<dbReference type="InterPro" id="IPR005467">
    <property type="entry name" value="His_kinase_dom"/>
</dbReference>
<evidence type="ECO:0000259" key="4">
    <source>
        <dbReference type="PROSITE" id="PS50109"/>
    </source>
</evidence>
<dbReference type="CDD" id="cd00082">
    <property type="entry name" value="HisKA"/>
    <property type="match status" value="1"/>
</dbReference>
<dbReference type="InterPro" id="IPR036097">
    <property type="entry name" value="HisK_dim/P_sf"/>
</dbReference>
<reference evidence="5 6" key="1">
    <citation type="submission" date="2019-10" db="EMBL/GenBank/DDBJ databases">
        <title>New species of Slilvanegrellaceae.</title>
        <authorList>
            <person name="Pitt A."/>
            <person name="Hahn M.W."/>
        </authorList>
    </citation>
    <scope>NUCLEOTIDE SEQUENCE [LARGE SCALE GENOMIC DNA]</scope>
    <source>
        <strain evidence="5 6">SP-Ram-0.45-NSY-1</strain>
    </source>
</reference>
<dbReference type="RefSeq" id="WP_153418567.1">
    <property type="nucleotide sequence ID" value="NZ_WFLM01000001.1"/>
</dbReference>
<protein>
    <recommendedName>
        <fullName evidence="2">histidine kinase</fullName>
        <ecNumber evidence="2">2.7.13.3</ecNumber>
    </recommendedName>
</protein>
<organism evidence="5 6">
    <name type="scientific">Silvanigrella paludirubra</name>
    <dbReference type="NCBI Taxonomy" id="2499159"/>
    <lineage>
        <taxon>Bacteria</taxon>
        <taxon>Pseudomonadati</taxon>
        <taxon>Bdellovibrionota</taxon>
        <taxon>Oligoflexia</taxon>
        <taxon>Silvanigrellales</taxon>
        <taxon>Silvanigrellaceae</taxon>
        <taxon>Silvanigrella</taxon>
    </lineage>
</organism>
<dbReference type="InterPro" id="IPR036890">
    <property type="entry name" value="HATPase_C_sf"/>
</dbReference>
<dbReference type="EMBL" id="WFLM01000001">
    <property type="protein sequence ID" value="KAB8041044.1"/>
    <property type="molecule type" value="Genomic_DNA"/>
</dbReference>
<dbReference type="GO" id="GO:0000155">
    <property type="term" value="F:phosphorelay sensor kinase activity"/>
    <property type="evidence" value="ECO:0007669"/>
    <property type="project" value="InterPro"/>
</dbReference>
<dbReference type="EC" id="2.7.13.3" evidence="2"/>
<dbReference type="Proteomes" id="UP000437748">
    <property type="component" value="Unassembled WGS sequence"/>
</dbReference>
<dbReference type="PANTHER" id="PTHR43065:SF42">
    <property type="entry name" value="TWO-COMPONENT SENSOR PPRA"/>
    <property type="match status" value="1"/>
</dbReference>
<dbReference type="InterPro" id="IPR003661">
    <property type="entry name" value="HisK_dim/P_dom"/>
</dbReference>
<evidence type="ECO:0000313" key="6">
    <source>
        <dbReference type="Proteomes" id="UP000437748"/>
    </source>
</evidence>
<keyword evidence="3" id="KW-1133">Transmembrane helix</keyword>
<feature type="domain" description="Histidine kinase" evidence="4">
    <location>
        <begin position="221"/>
        <end position="431"/>
    </location>
</feature>
<feature type="transmembrane region" description="Helical" evidence="3">
    <location>
        <begin position="91"/>
        <end position="113"/>
    </location>
</feature>
<name>A0A6N6VY07_9BACT</name>
<dbReference type="InterPro" id="IPR003594">
    <property type="entry name" value="HATPase_dom"/>
</dbReference>
<evidence type="ECO:0000256" key="2">
    <source>
        <dbReference type="ARBA" id="ARBA00012438"/>
    </source>
</evidence>
<dbReference type="SMART" id="SM00387">
    <property type="entry name" value="HATPase_c"/>
    <property type="match status" value="1"/>
</dbReference>
<comment type="catalytic activity">
    <reaction evidence="1">
        <text>ATP + protein L-histidine = ADP + protein N-phospho-L-histidine.</text>
        <dbReference type="EC" id="2.7.13.3"/>
    </reaction>
</comment>
<comment type="caution">
    <text evidence="5">The sequence shown here is derived from an EMBL/GenBank/DDBJ whole genome shotgun (WGS) entry which is preliminary data.</text>
</comment>
<dbReference type="Pfam" id="PF02518">
    <property type="entry name" value="HATPase_c"/>
    <property type="match status" value="1"/>
</dbReference>
<accession>A0A6N6VY07</accession>
<dbReference type="OrthoDB" id="5288483at2"/>
<dbReference type="Gene3D" id="1.10.287.130">
    <property type="match status" value="1"/>
</dbReference>
<feature type="transmembrane region" description="Helical" evidence="3">
    <location>
        <begin position="59"/>
        <end position="79"/>
    </location>
</feature>
<dbReference type="PANTHER" id="PTHR43065">
    <property type="entry name" value="SENSOR HISTIDINE KINASE"/>
    <property type="match status" value="1"/>
</dbReference>
<dbReference type="SUPFAM" id="SSF47384">
    <property type="entry name" value="Homodimeric domain of signal transducing histidine kinase"/>
    <property type="match status" value="1"/>
</dbReference>
<proteinExistence type="predicted"/>
<feature type="transmembrane region" description="Helical" evidence="3">
    <location>
        <begin position="27"/>
        <end position="47"/>
    </location>
</feature>
<dbReference type="AlphaFoldDB" id="A0A6N6VY07"/>
<keyword evidence="3" id="KW-0472">Membrane</keyword>
<keyword evidence="6" id="KW-1185">Reference proteome</keyword>
<sequence>MLFIDLHKKIKKYFLGNRFPDENRTKLFWLIRLRWLAILGLLITLYLEIKLEWIADSFIALYIVTLINLIILNLCTYYITKKIINISLNIVFFQLICDLSAITFLFVITGGVWNPFVQIIFLNIILGSILLKGFSALLFFIYAILCVLFLHYPTFTPPAFSIYPMNTRFLLPAQLIVSSLLFLITHWLSYSLSSQKKYSEKLLEDNNRIDKLRALGAISAGFSHEFATPLNTIKLRSSRLIRKNNLEENDDIKVILKAILQCENAIKQMHTKTLSEDETNFEVVNISEIVNKIILSWSSKEKLIHYNLNSNVKKISCYIPILAFTKAFIDLLDNAEQASKISESNKNIFIIVELFKKDDFIHLIVKDNGIGWPQIVKKYAGKPFVTTKENGVGLGLYNGFTFASAVGGKLILSDNINGEGACAQFQIPVYKEGA</sequence>
<dbReference type="Gene3D" id="3.30.565.10">
    <property type="entry name" value="Histidine kinase-like ATPase, C-terminal domain"/>
    <property type="match status" value="1"/>
</dbReference>
<dbReference type="PROSITE" id="PS50109">
    <property type="entry name" value="HIS_KIN"/>
    <property type="match status" value="1"/>
</dbReference>
<evidence type="ECO:0000313" key="5">
    <source>
        <dbReference type="EMBL" id="KAB8041044.1"/>
    </source>
</evidence>
<gene>
    <name evidence="5" type="ORF">GCL60_03660</name>
</gene>
<feature type="transmembrane region" description="Helical" evidence="3">
    <location>
        <begin position="119"/>
        <end position="149"/>
    </location>
</feature>
<feature type="transmembrane region" description="Helical" evidence="3">
    <location>
        <begin position="169"/>
        <end position="188"/>
    </location>
</feature>
<evidence type="ECO:0000256" key="3">
    <source>
        <dbReference type="SAM" id="Phobius"/>
    </source>
</evidence>
<dbReference type="SUPFAM" id="SSF55874">
    <property type="entry name" value="ATPase domain of HSP90 chaperone/DNA topoisomerase II/histidine kinase"/>
    <property type="match status" value="1"/>
</dbReference>
<keyword evidence="3" id="KW-0812">Transmembrane</keyword>
<evidence type="ECO:0000256" key="1">
    <source>
        <dbReference type="ARBA" id="ARBA00000085"/>
    </source>
</evidence>